<feature type="compositionally biased region" description="Polar residues" evidence="1">
    <location>
        <begin position="610"/>
        <end position="620"/>
    </location>
</feature>
<dbReference type="AlphaFoldDB" id="A0A5J4YVT9"/>
<evidence type="ECO:0000313" key="3">
    <source>
        <dbReference type="Proteomes" id="UP000324585"/>
    </source>
</evidence>
<protein>
    <submittedName>
        <fullName evidence="2">Uncharacterized protein</fullName>
    </submittedName>
</protein>
<dbReference type="EMBL" id="VRMN01000003">
    <property type="protein sequence ID" value="KAA8495476.1"/>
    <property type="molecule type" value="Genomic_DNA"/>
</dbReference>
<feature type="region of interest" description="Disordered" evidence="1">
    <location>
        <begin position="605"/>
        <end position="630"/>
    </location>
</feature>
<evidence type="ECO:0000256" key="1">
    <source>
        <dbReference type="SAM" id="MobiDB-lite"/>
    </source>
</evidence>
<gene>
    <name evidence="2" type="ORF">FVE85_1631</name>
</gene>
<proteinExistence type="predicted"/>
<dbReference type="OrthoDB" id="513169at2759"/>
<organism evidence="2 3">
    <name type="scientific">Porphyridium purpureum</name>
    <name type="common">Red alga</name>
    <name type="synonym">Porphyridium cruentum</name>
    <dbReference type="NCBI Taxonomy" id="35688"/>
    <lineage>
        <taxon>Eukaryota</taxon>
        <taxon>Rhodophyta</taxon>
        <taxon>Bangiophyceae</taxon>
        <taxon>Porphyridiales</taxon>
        <taxon>Porphyridiaceae</taxon>
        <taxon>Porphyridium</taxon>
    </lineage>
</organism>
<reference evidence="3" key="1">
    <citation type="journal article" date="2019" name="Nat. Commun.">
        <title>Expansion of phycobilisome linker gene families in mesophilic red algae.</title>
        <authorList>
            <person name="Lee J."/>
            <person name="Kim D."/>
            <person name="Bhattacharya D."/>
            <person name="Yoon H.S."/>
        </authorList>
    </citation>
    <scope>NUCLEOTIDE SEQUENCE [LARGE SCALE GENOMIC DNA]</scope>
    <source>
        <strain evidence="3">CCMP 1328</strain>
    </source>
</reference>
<evidence type="ECO:0000313" key="2">
    <source>
        <dbReference type="EMBL" id="KAA8495476.1"/>
    </source>
</evidence>
<comment type="caution">
    <text evidence="2">The sequence shown here is derived from an EMBL/GenBank/DDBJ whole genome shotgun (WGS) entry which is preliminary data.</text>
</comment>
<accession>A0A5J4YVT9</accession>
<name>A0A5J4YVT9_PORPP</name>
<keyword evidence="3" id="KW-1185">Reference proteome</keyword>
<sequence length="675" mass="72988">MKAKSTILISCVDRKPIVAITQQDAAEPESASSADALEHLTILQKQARARCRDAVQLIGLDDYLNSLEVRGNQEHVESRILATVLSRMGGTVLIPIIGLLPSTFNVGLVRLKTVLSLIPSAANIVSAVELTLAYNSRRVAQQVLDSGEAQADRLPKPGEGAPTSVDAAAGMNVELASDELSAANSAPSDSMDALTLMADGALGFDLPNPFDLEKMGEICDLLKNQELSDEEQQAARRVPEPTPVDLELLPDLYFGDGHLKYLESPAEHARSRIFSCILNRLALNVPIEAGLVPSCRKLFAVLVEGKPVYDVGSLVKALQETGHEVTTRFCSDVTSFGLSFCVKKQESELASTCDSSPFMHVGVGMPFRTGIQPLDGPPGDEIVVLLPHTCVEFRVRGKYVQLKCAIQAYQGTEGFTGFQSGQDVDRRWQNDKAVYVTHGSMLDSAQCVQVMQLFGLCAVVNNLVSRDCGLWKGGYLVLGTCVDSVAWVQQALLGSTSMFPLMLHGKFKTQILLGLQRLSVALRTQQRDEKTTLSLDVSALEVSLKSLETALAELPCDISVEPLDVADACQRILATMPAESPFATVQRARTQAGQLLEQITRAVAKDQEQKPTPMQRQDSAPQPLPISLGRGRSLRVLDPSSGLETELAVDHEAMAAAHSRVLREALGSSIRTGRR</sequence>
<dbReference type="Proteomes" id="UP000324585">
    <property type="component" value="Unassembled WGS sequence"/>
</dbReference>